<name>A0A3M6TG70_POCDA</name>
<proteinExistence type="predicted"/>
<evidence type="ECO:0000313" key="3">
    <source>
        <dbReference type="Proteomes" id="UP000275408"/>
    </source>
</evidence>
<organism evidence="2 3">
    <name type="scientific">Pocillopora damicornis</name>
    <name type="common">Cauliflower coral</name>
    <name type="synonym">Millepora damicornis</name>
    <dbReference type="NCBI Taxonomy" id="46731"/>
    <lineage>
        <taxon>Eukaryota</taxon>
        <taxon>Metazoa</taxon>
        <taxon>Cnidaria</taxon>
        <taxon>Anthozoa</taxon>
        <taxon>Hexacorallia</taxon>
        <taxon>Scleractinia</taxon>
        <taxon>Astrocoeniina</taxon>
        <taxon>Pocilloporidae</taxon>
        <taxon>Pocillopora</taxon>
    </lineage>
</organism>
<protein>
    <submittedName>
        <fullName evidence="2">Uncharacterized protein</fullName>
    </submittedName>
</protein>
<dbReference type="Proteomes" id="UP000275408">
    <property type="component" value="Unassembled WGS sequence"/>
</dbReference>
<evidence type="ECO:0000313" key="2">
    <source>
        <dbReference type="EMBL" id="RMX40204.1"/>
    </source>
</evidence>
<gene>
    <name evidence="2" type="ORF">pdam_00016554</name>
</gene>
<feature type="region of interest" description="Disordered" evidence="1">
    <location>
        <begin position="123"/>
        <end position="148"/>
    </location>
</feature>
<sequence>MAERRLHDRGQNQDDNAVPAAIRNSNMDLFYNSMGLCGNFTEKLRQLQERSNKSNLEALQRIENRLETGENGAKTRRRQNRQKRRTIVVPPACRCPWTKDIIEAALQRYFKMCLETHKLKSSNRYEAHKQKTRKSGRQREKLMRQTKPWSWSTGLTSMKRGEWQRFL</sequence>
<reference evidence="2 3" key="1">
    <citation type="journal article" date="2018" name="Sci. Rep.">
        <title>Comparative analysis of the Pocillopora damicornis genome highlights role of immune system in coral evolution.</title>
        <authorList>
            <person name="Cunning R."/>
            <person name="Bay R.A."/>
            <person name="Gillette P."/>
            <person name="Baker A.C."/>
            <person name="Traylor-Knowles N."/>
        </authorList>
    </citation>
    <scope>NUCLEOTIDE SEQUENCE [LARGE SCALE GENOMIC DNA]</scope>
    <source>
        <strain evidence="2">RSMAS</strain>
        <tissue evidence="2">Whole animal</tissue>
    </source>
</reference>
<dbReference type="AlphaFoldDB" id="A0A3M6TG70"/>
<keyword evidence="3" id="KW-1185">Reference proteome</keyword>
<comment type="caution">
    <text evidence="2">The sequence shown here is derived from an EMBL/GenBank/DDBJ whole genome shotgun (WGS) entry which is preliminary data.</text>
</comment>
<evidence type="ECO:0000256" key="1">
    <source>
        <dbReference type="SAM" id="MobiDB-lite"/>
    </source>
</evidence>
<accession>A0A3M6TG70</accession>
<dbReference type="EMBL" id="RCHS01003678">
    <property type="protein sequence ID" value="RMX40204.1"/>
    <property type="molecule type" value="Genomic_DNA"/>
</dbReference>